<dbReference type="PANTHER" id="PTHR43133:SF63">
    <property type="entry name" value="RNA POLYMERASE SIGMA FACTOR FECI-RELATED"/>
    <property type="match status" value="1"/>
</dbReference>
<dbReference type="Gene3D" id="1.10.10.10">
    <property type="entry name" value="Winged helix-like DNA-binding domain superfamily/Winged helix DNA-binding domain"/>
    <property type="match status" value="1"/>
</dbReference>
<evidence type="ECO:0000259" key="5">
    <source>
        <dbReference type="Pfam" id="PF04542"/>
    </source>
</evidence>
<evidence type="ECO:0000256" key="4">
    <source>
        <dbReference type="ARBA" id="ARBA00023163"/>
    </source>
</evidence>
<evidence type="ECO:0000313" key="7">
    <source>
        <dbReference type="EMBL" id="MEJ6010777.1"/>
    </source>
</evidence>
<proteinExistence type="inferred from homology"/>
<dbReference type="EMBL" id="JBBHJY010000006">
    <property type="protein sequence ID" value="MEJ6010777.1"/>
    <property type="molecule type" value="Genomic_DNA"/>
</dbReference>
<dbReference type="RefSeq" id="WP_339967578.1">
    <property type="nucleotide sequence ID" value="NZ_JBBHJY010000006.1"/>
</dbReference>
<dbReference type="NCBIfam" id="TIGR02937">
    <property type="entry name" value="sigma70-ECF"/>
    <property type="match status" value="1"/>
</dbReference>
<dbReference type="Gene3D" id="1.10.1740.10">
    <property type="match status" value="1"/>
</dbReference>
<reference evidence="7 8" key="1">
    <citation type="submission" date="2024-03" db="EMBL/GenBank/DDBJ databases">
        <authorList>
            <person name="Jo J.-H."/>
        </authorList>
    </citation>
    <scope>NUCLEOTIDE SEQUENCE [LARGE SCALE GENOMIC DNA]</scope>
    <source>
        <strain evidence="7 8">AS3R-12</strain>
    </source>
</reference>
<dbReference type="InterPro" id="IPR013249">
    <property type="entry name" value="RNA_pol_sigma70_r4_t2"/>
</dbReference>
<dbReference type="InterPro" id="IPR036388">
    <property type="entry name" value="WH-like_DNA-bd_sf"/>
</dbReference>
<dbReference type="Proteomes" id="UP001379235">
    <property type="component" value="Unassembled WGS sequence"/>
</dbReference>
<evidence type="ECO:0000256" key="2">
    <source>
        <dbReference type="ARBA" id="ARBA00023015"/>
    </source>
</evidence>
<protein>
    <submittedName>
        <fullName evidence="7">Sigma-70 family RNA polymerase sigma factor</fullName>
    </submittedName>
</protein>
<dbReference type="SUPFAM" id="SSF88946">
    <property type="entry name" value="Sigma2 domain of RNA polymerase sigma factors"/>
    <property type="match status" value="1"/>
</dbReference>
<evidence type="ECO:0000259" key="6">
    <source>
        <dbReference type="Pfam" id="PF08281"/>
    </source>
</evidence>
<dbReference type="InterPro" id="IPR013325">
    <property type="entry name" value="RNA_pol_sigma_r2"/>
</dbReference>
<sequence length="185" mass="20687">MRLSAVQPSISPVAMSPALRRAQPKDLERVYLQERSGLLRYLARSAGHDAALDLVQEVYLRAAASEQASRLINPAGFLYRIARNILIDRARAMRSRHEPLPLIEALDAPFPAEQELGIAAEDLQAACDRALASLSPKTQKVFIMNRFDGKGYREIHCELGISMATVEYHMMKALARFRVAVDEIE</sequence>
<dbReference type="Pfam" id="PF04542">
    <property type="entry name" value="Sigma70_r2"/>
    <property type="match status" value="1"/>
</dbReference>
<keyword evidence="2" id="KW-0805">Transcription regulation</keyword>
<evidence type="ECO:0000313" key="8">
    <source>
        <dbReference type="Proteomes" id="UP001379235"/>
    </source>
</evidence>
<dbReference type="InterPro" id="IPR014284">
    <property type="entry name" value="RNA_pol_sigma-70_dom"/>
</dbReference>
<accession>A0ABU8SA64</accession>
<feature type="domain" description="RNA polymerase sigma-70 region 2" evidence="5">
    <location>
        <begin position="37"/>
        <end position="92"/>
    </location>
</feature>
<dbReference type="Pfam" id="PF08281">
    <property type="entry name" value="Sigma70_r4_2"/>
    <property type="match status" value="1"/>
</dbReference>
<comment type="caution">
    <text evidence="7">The sequence shown here is derived from an EMBL/GenBank/DDBJ whole genome shotgun (WGS) entry which is preliminary data.</text>
</comment>
<feature type="domain" description="RNA polymerase sigma factor 70 region 4 type 2" evidence="6">
    <location>
        <begin position="128"/>
        <end position="176"/>
    </location>
</feature>
<gene>
    <name evidence="7" type="ORF">WG900_12715</name>
</gene>
<name>A0ABU8SA64_9SPHN</name>
<dbReference type="InterPro" id="IPR013324">
    <property type="entry name" value="RNA_pol_sigma_r3/r4-like"/>
</dbReference>
<keyword evidence="4" id="KW-0804">Transcription</keyword>
<comment type="similarity">
    <text evidence="1">Belongs to the sigma-70 factor family. ECF subfamily.</text>
</comment>
<evidence type="ECO:0000256" key="3">
    <source>
        <dbReference type="ARBA" id="ARBA00023082"/>
    </source>
</evidence>
<dbReference type="PANTHER" id="PTHR43133">
    <property type="entry name" value="RNA POLYMERASE ECF-TYPE SIGMA FACTO"/>
    <property type="match status" value="1"/>
</dbReference>
<dbReference type="SUPFAM" id="SSF88659">
    <property type="entry name" value="Sigma3 and sigma4 domains of RNA polymerase sigma factors"/>
    <property type="match status" value="1"/>
</dbReference>
<keyword evidence="3" id="KW-0731">Sigma factor</keyword>
<dbReference type="InterPro" id="IPR007627">
    <property type="entry name" value="RNA_pol_sigma70_r2"/>
</dbReference>
<organism evidence="7 8">
    <name type="scientific">Novosphingobium aquae</name>
    <dbReference type="NCBI Taxonomy" id="3133435"/>
    <lineage>
        <taxon>Bacteria</taxon>
        <taxon>Pseudomonadati</taxon>
        <taxon>Pseudomonadota</taxon>
        <taxon>Alphaproteobacteria</taxon>
        <taxon>Sphingomonadales</taxon>
        <taxon>Sphingomonadaceae</taxon>
        <taxon>Novosphingobium</taxon>
    </lineage>
</organism>
<evidence type="ECO:0000256" key="1">
    <source>
        <dbReference type="ARBA" id="ARBA00010641"/>
    </source>
</evidence>
<keyword evidence="8" id="KW-1185">Reference proteome</keyword>
<dbReference type="InterPro" id="IPR039425">
    <property type="entry name" value="RNA_pol_sigma-70-like"/>
</dbReference>